<dbReference type="STRING" id="1618490.US90_C0018G0058"/>
<evidence type="ECO:0000313" key="1">
    <source>
        <dbReference type="EMBL" id="KKQ69214.1"/>
    </source>
</evidence>
<dbReference type="Proteomes" id="UP000034406">
    <property type="component" value="Unassembled WGS sequence"/>
</dbReference>
<comment type="caution">
    <text evidence="1">The sequence shown here is derived from an EMBL/GenBank/DDBJ whole genome shotgun (WGS) entry which is preliminary data.</text>
</comment>
<accession>A0A0G0M6A7</accession>
<gene>
    <name evidence="1" type="ORF">US90_C0018G0058</name>
</gene>
<evidence type="ECO:0000313" key="2">
    <source>
        <dbReference type="Proteomes" id="UP000034406"/>
    </source>
</evidence>
<dbReference type="AlphaFoldDB" id="A0A0G0M6A7"/>
<sequence length="285" mass="32581">MKIKEFKPYFTTDFSDEIIARVYQEERTGVSELSLRAVHAQSYSRERIEIDGWEYNKHSQAEKLATINSFDLIKDGYDLVVWISPKSDIYEEGRLNIMLSNDGGETLDPWGVPLLLDEDESMDLAKRLMKEGGVSMDPIYDEEALRRQPLGFRLKKDENWLEKVRELMPEMDEVWVEIGKGGVDKKMKEIVGLVKKAKEKAHGNNILFEMEMRQMGYRLNIAGGHGGSWLSALADRGIFSFRINKMGDEFYTRPIERNGKRVCPVCGEEIGEGKGSCPKCGVKLK</sequence>
<protein>
    <submittedName>
        <fullName evidence="1">Uncharacterized protein</fullName>
    </submittedName>
</protein>
<organism evidence="1 2">
    <name type="scientific">Candidatus Shapirobacteria bacterium GW2011_GWE2_38_30</name>
    <dbReference type="NCBI Taxonomy" id="1618490"/>
    <lineage>
        <taxon>Bacteria</taxon>
        <taxon>Candidatus Shapironibacteriota</taxon>
    </lineage>
</organism>
<dbReference type="EMBL" id="LBUT01000018">
    <property type="protein sequence ID" value="KKQ69214.1"/>
    <property type="molecule type" value="Genomic_DNA"/>
</dbReference>
<reference evidence="1 2" key="1">
    <citation type="journal article" date="2015" name="Nature">
        <title>rRNA introns, odd ribosomes, and small enigmatic genomes across a large radiation of phyla.</title>
        <authorList>
            <person name="Brown C.T."/>
            <person name="Hug L.A."/>
            <person name="Thomas B.C."/>
            <person name="Sharon I."/>
            <person name="Castelle C.J."/>
            <person name="Singh A."/>
            <person name="Wilkins M.J."/>
            <person name="Williams K.H."/>
            <person name="Banfield J.F."/>
        </authorList>
    </citation>
    <scope>NUCLEOTIDE SEQUENCE [LARGE SCALE GENOMIC DNA]</scope>
</reference>
<proteinExistence type="predicted"/>
<name>A0A0G0M6A7_9BACT</name>